<dbReference type="OrthoDB" id="10687174at2759"/>
<keyword evidence="2" id="KW-0472">Membrane</keyword>
<proteinExistence type="predicted"/>
<organism evidence="3 4">
    <name type="scientific">Candida orthopsilosis (strain 90-125)</name>
    <name type="common">Yeast</name>
    <dbReference type="NCBI Taxonomy" id="1136231"/>
    <lineage>
        <taxon>Eukaryota</taxon>
        <taxon>Fungi</taxon>
        <taxon>Dikarya</taxon>
        <taxon>Ascomycota</taxon>
        <taxon>Saccharomycotina</taxon>
        <taxon>Pichiomycetes</taxon>
        <taxon>Debaryomycetaceae</taxon>
        <taxon>Candida/Lodderomyces clade</taxon>
        <taxon>Candida</taxon>
    </lineage>
</organism>
<sequence>MTSVISHIQSSIILVLQHLQRFVLHAYNLSLTPPQIGYNTGKLLIELPPVGDITINNRFATDMNNVLTVNSSLAQYHPITETSTGNVKDISFSFGLVLVLVSALLLFTFKSIFWKWSRQGDWIEVKIESPVGDSRGKEIGNEFEMIQPSTFNEIVGQTLGGVDKILSPQLTTITGTNSSDDDKAPNEKSEGKIVPYQPPAAHNPIAWKTLGNISLIREVPQNISQVFRDQAPTWHNPTCTMMMANESVITLTDATSSQGISNTRNDSLNKHSILNEGEEEELSHHYDMNIDHTQRNILLRSAESSSSSRPSLLQNEIMDEFTTKTDTQLKKVLLSQSREFGCQLQFDESGGSNSTNAATDQYITARTTKPDSPSDIKSSSSPLEEIREPITPEFELELPLTNGLKNVNSDGIDISGFNHNHYFVTYNTSSSCHRYTPSQLWDSRPLLMNSASSSLSSSFVSRPSFSRKSSFNSGTRVKSFNFEFDIGGYTPSARLVNLGRSLSSNSGVEEEQEVEEAGWCNNVDQEEEGRERKQNVMTQYTLNDVNAKGMSGGNHKLVKGNDGLIRDFEPPIYAEY</sequence>
<dbReference type="KEGG" id="cot:CORT_0H02500"/>
<keyword evidence="4" id="KW-1185">Reference proteome</keyword>
<evidence type="ECO:0000313" key="4">
    <source>
        <dbReference type="Proteomes" id="UP000005018"/>
    </source>
</evidence>
<dbReference type="Proteomes" id="UP000005018">
    <property type="component" value="Chromosome 8"/>
</dbReference>
<feature type="region of interest" description="Disordered" evidence="1">
    <location>
        <begin position="364"/>
        <end position="384"/>
    </location>
</feature>
<feature type="region of interest" description="Disordered" evidence="1">
    <location>
        <begin position="171"/>
        <end position="197"/>
    </location>
</feature>
<keyword evidence="2" id="KW-1133">Transmembrane helix</keyword>
<dbReference type="EMBL" id="HE681726">
    <property type="protein sequence ID" value="CCG25360.1"/>
    <property type="molecule type" value="Genomic_DNA"/>
</dbReference>
<name>H8XBB1_CANO9</name>
<evidence type="ECO:0000313" key="3">
    <source>
        <dbReference type="EMBL" id="CCG25360.1"/>
    </source>
</evidence>
<evidence type="ECO:0000256" key="1">
    <source>
        <dbReference type="SAM" id="MobiDB-lite"/>
    </source>
</evidence>
<protein>
    <submittedName>
        <fullName evidence="3">Uncharacterized protein</fullName>
    </submittedName>
</protein>
<dbReference type="GeneID" id="14542438"/>
<dbReference type="RefSeq" id="XP_003871484.1">
    <property type="nucleotide sequence ID" value="XM_003871435.1"/>
</dbReference>
<keyword evidence="2" id="KW-0812">Transmembrane</keyword>
<accession>H8XBB1</accession>
<dbReference type="AlphaFoldDB" id="H8XBB1"/>
<feature type="transmembrane region" description="Helical" evidence="2">
    <location>
        <begin position="90"/>
        <end position="109"/>
    </location>
</feature>
<dbReference type="HOGENOM" id="CLU_473259_0_0_1"/>
<feature type="compositionally biased region" description="Basic and acidic residues" evidence="1">
    <location>
        <begin position="180"/>
        <end position="191"/>
    </location>
</feature>
<evidence type="ECO:0000256" key="2">
    <source>
        <dbReference type="SAM" id="Phobius"/>
    </source>
</evidence>
<reference evidence="3 4" key="1">
    <citation type="journal article" date="2012" name="PLoS ONE">
        <title>Sequence and analysis of the genome of the pathogenic yeast Candida orthopsilosis.</title>
        <authorList>
            <person name="Riccombeni A."/>
            <person name="Vidanes G."/>
            <person name="Proux-Wera E."/>
            <person name="Wolfe K.H."/>
            <person name="Butler G."/>
        </authorList>
    </citation>
    <scope>NUCLEOTIDE SEQUENCE [LARGE SCALE GENOMIC DNA]</scope>
    <source>
        <strain evidence="3 4">Co 90-125</strain>
    </source>
</reference>
<gene>
    <name evidence="3" type="ORF">CORT_0H02500</name>
</gene>